<dbReference type="Proteomes" id="UP001195624">
    <property type="component" value="Unassembled WGS sequence"/>
</dbReference>
<dbReference type="EMBL" id="JAGGMQ010000001">
    <property type="protein sequence ID" value="MBP2167634.1"/>
    <property type="molecule type" value="Genomic_DNA"/>
</dbReference>
<keyword evidence="1 4" id="KW-0812">Transmembrane</keyword>
<protein>
    <submittedName>
        <fullName evidence="6">MFS family permease</fullName>
    </submittedName>
</protein>
<keyword evidence="7" id="KW-1185">Reference proteome</keyword>
<feature type="transmembrane region" description="Helical" evidence="4">
    <location>
        <begin position="262"/>
        <end position="280"/>
    </location>
</feature>
<evidence type="ECO:0000256" key="3">
    <source>
        <dbReference type="ARBA" id="ARBA00023136"/>
    </source>
</evidence>
<name>A0ABS4P4U4_9GAMM</name>
<comment type="caution">
    <text evidence="6">The sequence shown here is derived from an EMBL/GenBank/DDBJ whole genome shotgun (WGS) entry which is preliminary data.</text>
</comment>
<reference evidence="7" key="1">
    <citation type="submission" date="2023-07" db="EMBL/GenBank/DDBJ databases">
        <title>Genome mining of underrepresented organisms for secondary metabolites.</title>
        <authorList>
            <person name="D'Agostino P.M."/>
        </authorList>
    </citation>
    <scope>NUCLEOTIDE SEQUENCE [LARGE SCALE GENOMIC DNA]</scope>
    <source>
        <strain evidence="7">WS4403</strain>
    </source>
</reference>
<accession>A0ABS4P4U4</accession>
<keyword evidence="3 4" id="KW-0472">Membrane</keyword>
<dbReference type="RefSeq" id="WP_017803439.1">
    <property type="nucleotide sequence ID" value="NZ_JAGGMQ010000001.1"/>
</dbReference>
<dbReference type="PANTHER" id="PTHR23521:SF3">
    <property type="entry name" value="MFS TRANSPORTER"/>
    <property type="match status" value="1"/>
</dbReference>
<dbReference type="Pfam" id="PF07690">
    <property type="entry name" value="MFS_1"/>
    <property type="match status" value="2"/>
</dbReference>
<organism evidence="6 7">
    <name type="scientific">Winslowiella toletana</name>
    <dbReference type="NCBI Taxonomy" id="92490"/>
    <lineage>
        <taxon>Bacteria</taxon>
        <taxon>Pseudomonadati</taxon>
        <taxon>Pseudomonadota</taxon>
        <taxon>Gammaproteobacteria</taxon>
        <taxon>Enterobacterales</taxon>
        <taxon>Erwiniaceae</taxon>
        <taxon>Winslowiella</taxon>
    </lineage>
</organism>
<sequence>MRAELRAKAAVIAAVTIFGLTYGLSAPLIALTLDSRGYSETFIGINAAMHALGVLLIAPALPGLCRTFSTRQLMFTALLAAGLLLMLFPVLPVASWFLLRLLLGVATEVILVVTETWLNQVTVEQHRAKNLALYTAMLSLGFAAGPLILSLHGSGGGAFMLGAIIALAAAAAMLLAQTGAIAAEQEIKRSLWRWLQMLPLALSATVLNAALECAGMNLLPLYAINLGWREADATSLITILMVGAIVLQLPIGWLADRVDRRRLIVILAALSTFGALIWPLALRELWLARTLLFLWGGVFVGIYTVIITLTGQHFRGAELTGAYAILSVGWGVGALLGPTLGGIAMSLTLHGLPLMAALCCALFTLFALRATRTI</sequence>
<dbReference type="InterPro" id="IPR036259">
    <property type="entry name" value="MFS_trans_sf"/>
</dbReference>
<evidence type="ECO:0000256" key="4">
    <source>
        <dbReference type="SAM" id="Phobius"/>
    </source>
</evidence>
<feature type="transmembrane region" description="Helical" evidence="4">
    <location>
        <begin position="321"/>
        <end position="341"/>
    </location>
</feature>
<dbReference type="Gene3D" id="1.20.1250.20">
    <property type="entry name" value="MFS general substrate transporter like domains"/>
    <property type="match status" value="2"/>
</dbReference>
<gene>
    <name evidence="6" type="ORF">J2125_000826</name>
</gene>
<dbReference type="CDD" id="cd17477">
    <property type="entry name" value="MFS_YcaD_like"/>
    <property type="match status" value="1"/>
</dbReference>
<feature type="transmembrane region" description="Helical" evidence="4">
    <location>
        <begin position="73"/>
        <end position="91"/>
    </location>
</feature>
<evidence type="ECO:0000259" key="5">
    <source>
        <dbReference type="PROSITE" id="PS50850"/>
    </source>
</evidence>
<dbReference type="PROSITE" id="PS50850">
    <property type="entry name" value="MFS"/>
    <property type="match status" value="1"/>
</dbReference>
<keyword evidence="2 4" id="KW-1133">Transmembrane helix</keyword>
<evidence type="ECO:0000313" key="7">
    <source>
        <dbReference type="Proteomes" id="UP001195624"/>
    </source>
</evidence>
<evidence type="ECO:0000256" key="1">
    <source>
        <dbReference type="ARBA" id="ARBA00022692"/>
    </source>
</evidence>
<evidence type="ECO:0000256" key="2">
    <source>
        <dbReference type="ARBA" id="ARBA00022989"/>
    </source>
</evidence>
<feature type="transmembrane region" description="Helical" evidence="4">
    <location>
        <begin position="347"/>
        <end position="368"/>
    </location>
</feature>
<feature type="transmembrane region" description="Helical" evidence="4">
    <location>
        <begin position="157"/>
        <end position="176"/>
    </location>
</feature>
<dbReference type="InterPro" id="IPR047200">
    <property type="entry name" value="MFS_YcaD-like"/>
</dbReference>
<feature type="transmembrane region" description="Helical" evidence="4">
    <location>
        <begin position="41"/>
        <end position="61"/>
    </location>
</feature>
<feature type="transmembrane region" description="Helical" evidence="4">
    <location>
        <begin position="236"/>
        <end position="255"/>
    </location>
</feature>
<dbReference type="InterPro" id="IPR011701">
    <property type="entry name" value="MFS"/>
</dbReference>
<feature type="transmembrane region" description="Helical" evidence="4">
    <location>
        <begin position="131"/>
        <end position="151"/>
    </location>
</feature>
<feature type="transmembrane region" description="Helical" evidence="4">
    <location>
        <begin position="97"/>
        <end position="119"/>
    </location>
</feature>
<feature type="transmembrane region" description="Helical" evidence="4">
    <location>
        <begin position="197"/>
        <end position="224"/>
    </location>
</feature>
<proteinExistence type="predicted"/>
<dbReference type="InterPro" id="IPR020846">
    <property type="entry name" value="MFS_dom"/>
</dbReference>
<dbReference type="PANTHER" id="PTHR23521">
    <property type="entry name" value="TRANSPORTER MFS SUPERFAMILY"/>
    <property type="match status" value="1"/>
</dbReference>
<evidence type="ECO:0000313" key="6">
    <source>
        <dbReference type="EMBL" id="MBP2167634.1"/>
    </source>
</evidence>
<feature type="domain" description="Major facilitator superfamily (MFS) profile" evidence="5">
    <location>
        <begin position="163"/>
        <end position="374"/>
    </location>
</feature>
<feature type="transmembrane region" description="Helical" evidence="4">
    <location>
        <begin position="286"/>
        <end position="309"/>
    </location>
</feature>
<dbReference type="SUPFAM" id="SSF103473">
    <property type="entry name" value="MFS general substrate transporter"/>
    <property type="match status" value="1"/>
</dbReference>